<dbReference type="Proteomes" id="UP000198901">
    <property type="component" value="Unassembled WGS sequence"/>
</dbReference>
<dbReference type="GO" id="GO:0016787">
    <property type="term" value="F:hydrolase activity"/>
    <property type="evidence" value="ECO:0007669"/>
    <property type="project" value="InterPro"/>
</dbReference>
<protein>
    <submittedName>
        <fullName evidence="2">Calcineurin-like phosphoesterase</fullName>
    </submittedName>
</protein>
<dbReference type="PANTHER" id="PTHR45867">
    <property type="entry name" value="PURPLE ACID PHOSPHATASE"/>
    <property type="match status" value="1"/>
</dbReference>
<dbReference type="STRING" id="563176.SAMN04488090_2951"/>
<keyword evidence="3" id="KW-1185">Reference proteome</keyword>
<dbReference type="EMBL" id="FNGS01000005">
    <property type="protein sequence ID" value="SDM24206.1"/>
    <property type="molecule type" value="Genomic_DNA"/>
</dbReference>
<dbReference type="InterPro" id="IPR004843">
    <property type="entry name" value="Calcineurin-like_PHP"/>
</dbReference>
<evidence type="ECO:0000259" key="1">
    <source>
        <dbReference type="Pfam" id="PF00149"/>
    </source>
</evidence>
<evidence type="ECO:0000313" key="2">
    <source>
        <dbReference type="EMBL" id="SDM24206.1"/>
    </source>
</evidence>
<dbReference type="SUPFAM" id="SSF56300">
    <property type="entry name" value="Metallo-dependent phosphatases"/>
    <property type="match status" value="1"/>
</dbReference>
<proteinExistence type="predicted"/>
<organism evidence="2 3">
    <name type="scientific">Siphonobacter aquaeclarae</name>
    <dbReference type="NCBI Taxonomy" id="563176"/>
    <lineage>
        <taxon>Bacteria</taxon>
        <taxon>Pseudomonadati</taxon>
        <taxon>Bacteroidota</taxon>
        <taxon>Cytophagia</taxon>
        <taxon>Cytophagales</taxon>
        <taxon>Cytophagaceae</taxon>
        <taxon>Siphonobacter</taxon>
    </lineage>
</organism>
<dbReference type="InterPro" id="IPR029052">
    <property type="entry name" value="Metallo-depent_PP-like"/>
</dbReference>
<dbReference type="RefSeq" id="WP_143011102.1">
    <property type="nucleotide sequence ID" value="NZ_FNGS01000005.1"/>
</dbReference>
<reference evidence="2 3" key="1">
    <citation type="submission" date="2016-10" db="EMBL/GenBank/DDBJ databases">
        <authorList>
            <person name="de Groot N.N."/>
        </authorList>
    </citation>
    <scope>NUCLEOTIDE SEQUENCE [LARGE SCALE GENOMIC DNA]</scope>
    <source>
        <strain evidence="2 3">DSM 21668</strain>
    </source>
</reference>
<dbReference type="OrthoDB" id="9809781at2"/>
<sequence>MEHRYCPSLILLFLIAFAFQLHTVSAQTLTRGPYLQKVTKNQVTIRWRTDLPVKGWATLTPAGSQTPLTFTENEAVTDHAVTAASLTTGTRYSYAVGAGTVTFKQGNDLVLETASDAGKTRIWLLGDFGNGSDRQKRVLSAYEDYQKKAGSPRTDLWLWLGDNAYGIGTEQEFQDNTFNVYGNHPVMLQTPFYAVPGNHDYALNYDLRKTHQIPYLRLISPPSDGEMGGVPSGKKEYYSFNFRNIHVVALDSYGFETPADQRVFYPENPQVTWLKKDLEAARNNPAIRWTIVLWHHPAYTYGSYNSDIDPELANIRQNLLPVLEQYPVDLVFCGHSHVYERFRMMKGHYGVGSTFQPAKHIAPGYTNAATTGKYEGSGCPYVKKTGGEGTIYVTNGSGGAGGGSQPVWPHPALVYGENKGGSVALEINENRLDYRWISEDAGVRDQFTLFKDVSKKKELTINYGDSLRLAASWEGAYQWSNGETKASVSVRPSQNQTFIVRDNAGCLADTFAVKVLLPLGSDPVTAKDVTVSPNPGKGHYAVSFPQGFNRLDVWSTEGRLIEEHTLSSSPFPLNLIHRPAGGYILRLSGTGGVRTVRVQKE</sequence>
<dbReference type="Pfam" id="PF00149">
    <property type="entry name" value="Metallophos"/>
    <property type="match status" value="1"/>
</dbReference>
<accession>A0A1G9RLS9</accession>
<gene>
    <name evidence="2" type="ORF">SAMN04488090_2951</name>
</gene>
<dbReference type="AlphaFoldDB" id="A0A1G9RLS9"/>
<feature type="domain" description="Calcineurin-like phosphoesterase" evidence="1">
    <location>
        <begin position="121"/>
        <end position="339"/>
    </location>
</feature>
<evidence type="ECO:0000313" key="3">
    <source>
        <dbReference type="Proteomes" id="UP000198901"/>
    </source>
</evidence>
<dbReference type="Gene3D" id="3.60.21.10">
    <property type="match status" value="1"/>
</dbReference>
<dbReference type="PANTHER" id="PTHR45867:SF3">
    <property type="entry name" value="ACID PHOSPHATASE TYPE 7"/>
    <property type="match status" value="1"/>
</dbReference>
<name>A0A1G9RLS9_9BACT</name>